<evidence type="ECO:0000313" key="2">
    <source>
        <dbReference type="EMBL" id="QKU33662.1"/>
    </source>
</evidence>
<feature type="compositionally biased region" description="Polar residues" evidence="1">
    <location>
        <begin position="302"/>
        <end position="311"/>
    </location>
</feature>
<feature type="compositionally biased region" description="Low complexity" evidence="1">
    <location>
        <begin position="15"/>
        <end position="38"/>
    </location>
</feature>
<proteinExistence type="predicted"/>
<accession>A0A6N1NSB9</accession>
<organism evidence="2">
    <name type="scientific">Tupanvirus deep ocean</name>
    <dbReference type="NCBI Taxonomy" id="2126984"/>
    <lineage>
        <taxon>Viruses</taxon>
        <taxon>Varidnaviria</taxon>
        <taxon>Bamfordvirae</taxon>
        <taxon>Nucleocytoviricota</taxon>
        <taxon>Megaviricetes</taxon>
        <taxon>Imitervirales</taxon>
        <taxon>Mimiviridae</taxon>
        <taxon>Megamimivirinae</taxon>
        <taxon>Tupanvirus</taxon>
        <taxon>Tupanvirus altamarinense</taxon>
    </lineage>
</organism>
<sequence>MGNTASYNEVPQENQTASQTASVTTETTATIAQTTVPQSTGNVPPSVSEFGTSPPAQPVVPKVVRPRTPYVHPFIEMINRNCSESEMINTLQAYCGRSEVGKDQFGRPIYEAVDQTEFIGPVLQVFSYCANNGKKTVVQWLLDNFVPLQVSYENNYCYFECLQWKHYEIADMLVGHESFVPSMEVLESLLSRSKYAQFRKCMTSPLLPRGDLDTYRFTFMHYIDSNQFLNVSNLFKKIKQRSSGQQVPIDDQIYPNPRLAALKATAPLVPTPAEPVVPVPVESVVSEPVESVVSEPVTTTEQPQEVSTTNPEPVVPVNDNMQTDDVVVEVNEQPQEVSNDKMDVEMQSVSTPEPSMDVDQLNVGLHQRTNHAVPSEN</sequence>
<feature type="compositionally biased region" description="Low complexity" evidence="1">
    <location>
        <begin position="292"/>
        <end position="301"/>
    </location>
</feature>
<feature type="region of interest" description="Disordered" evidence="1">
    <location>
        <begin position="333"/>
        <end position="358"/>
    </location>
</feature>
<name>A0A6N1NSB9_9VIRU</name>
<reference evidence="2" key="1">
    <citation type="submission" date="2017-06" db="EMBL/GenBank/DDBJ databases">
        <authorList>
            <person name="Assis F.L."/>
            <person name="Abrahao J.S."/>
            <person name="Silva L."/>
            <person name="Khalil J.B."/>
            <person name="Rodrigues R."/>
            <person name="Silva L.S."/>
            <person name="Boratto P."/>
            <person name="Andrade M."/>
            <person name="Kroon E.G."/>
            <person name="Ribeiro B."/>
            <person name="Bergier I."/>
            <person name="Seligmann H."/>
            <person name="Ghigo E."/>
            <person name="Colson P."/>
            <person name="Levasseur A."/>
            <person name="Raoult D."/>
            <person name="Scola B.L."/>
        </authorList>
    </citation>
    <scope>NUCLEOTIDE SEQUENCE</scope>
    <source>
        <strain evidence="2">Deep ocean</strain>
    </source>
</reference>
<feature type="region of interest" description="Disordered" evidence="1">
    <location>
        <begin position="292"/>
        <end position="319"/>
    </location>
</feature>
<feature type="compositionally biased region" description="Polar residues" evidence="1">
    <location>
        <begin position="39"/>
        <end position="51"/>
    </location>
</feature>
<reference evidence="2" key="2">
    <citation type="journal article" date="2018" name="Nat. Commun.">
        <title>Tailed giant Tupanvirus possesses the most complete translational apparatus of the known virosphere.</title>
        <authorList>
            <person name="Abrahao J."/>
            <person name="Silva L."/>
            <person name="Silva L.S."/>
            <person name="Khalil J.Y.B."/>
            <person name="Rodrigues R."/>
            <person name="Arantes T."/>
            <person name="Assis F."/>
            <person name="Boratto P."/>
            <person name="Andrade M."/>
            <person name="Kroon E.G."/>
            <person name="Ribeiro B."/>
            <person name="Bergier I."/>
            <person name="Seligmann H."/>
            <person name="Ghigo E."/>
            <person name="Colson P."/>
            <person name="Levasseur A."/>
            <person name="Kroemer G."/>
            <person name="Raoult D."/>
            <person name="La Scola B."/>
        </authorList>
    </citation>
    <scope>NUCLEOTIDE SEQUENCE [LARGE SCALE GENOMIC DNA]</scope>
    <source>
        <strain evidence="2">Deep ocean</strain>
    </source>
</reference>
<dbReference type="RefSeq" id="YP_010780270.1">
    <property type="nucleotide sequence ID" value="NC_075038.1"/>
</dbReference>
<evidence type="ECO:0000256" key="1">
    <source>
        <dbReference type="SAM" id="MobiDB-lite"/>
    </source>
</evidence>
<dbReference type="KEGG" id="vg:80516961"/>
<feature type="region of interest" description="Disordered" evidence="1">
    <location>
        <begin position="1"/>
        <end position="61"/>
    </location>
</feature>
<protein>
    <submittedName>
        <fullName evidence="2">Uncharacterized protein</fullName>
    </submittedName>
</protein>
<dbReference type="EMBL" id="MF405918">
    <property type="protein sequence ID" value="QKU33662.1"/>
    <property type="molecule type" value="Genomic_DNA"/>
</dbReference>
<dbReference type="GeneID" id="80516961"/>
<feature type="compositionally biased region" description="Polar residues" evidence="1">
    <location>
        <begin position="1"/>
        <end position="14"/>
    </location>
</feature>